<evidence type="ECO:0000313" key="3">
    <source>
        <dbReference type="EMBL" id="RNI28032.1"/>
    </source>
</evidence>
<organism evidence="3 4">
    <name type="scientific">Rufibacter immobilis</name>
    <dbReference type="NCBI Taxonomy" id="1348778"/>
    <lineage>
        <taxon>Bacteria</taxon>
        <taxon>Pseudomonadati</taxon>
        <taxon>Bacteroidota</taxon>
        <taxon>Cytophagia</taxon>
        <taxon>Cytophagales</taxon>
        <taxon>Hymenobacteraceae</taxon>
        <taxon>Rufibacter</taxon>
    </lineage>
</organism>
<dbReference type="RefSeq" id="WP_123134499.1">
    <property type="nucleotide sequence ID" value="NZ_RJJE01000017.1"/>
</dbReference>
<gene>
    <name evidence="3" type="ORF">EFA69_18285</name>
</gene>
<reference evidence="3 4" key="1">
    <citation type="submission" date="2018-11" db="EMBL/GenBank/DDBJ databases">
        <title>Rufibacter latericius sp. nov., isolated from water in Baiyang Lake.</title>
        <authorList>
            <person name="Yang Y."/>
        </authorList>
    </citation>
    <scope>NUCLEOTIDE SEQUENCE [LARGE SCALE GENOMIC DNA]</scope>
    <source>
        <strain evidence="3 4">MCC P1</strain>
    </source>
</reference>
<accession>A0A3M9MR75</accession>
<name>A0A3M9MR75_9BACT</name>
<dbReference type="Pfam" id="PF13439">
    <property type="entry name" value="Glyco_transf_4"/>
    <property type="match status" value="1"/>
</dbReference>
<dbReference type="EMBL" id="RJJE01000017">
    <property type="protein sequence ID" value="RNI28032.1"/>
    <property type="molecule type" value="Genomic_DNA"/>
</dbReference>
<dbReference type="InterPro" id="IPR028098">
    <property type="entry name" value="Glyco_trans_4-like_N"/>
</dbReference>
<proteinExistence type="predicted"/>
<dbReference type="OrthoDB" id="9801573at2"/>
<evidence type="ECO:0000259" key="2">
    <source>
        <dbReference type="Pfam" id="PF13439"/>
    </source>
</evidence>
<dbReference type="SUPFAM" id="SSF53756">
    <property type="entry name" value="UDP-Glycosyltransferase/glycogen phosphorylase"/>
    <property type="match status" value="1"/>
</dbReference>
<evidence type="ECO:0000313" key="4">
    <source>
        <dbReference type="Proteomes" id="UP000271010"/>
    </source>
</evidence>
<protein>
    <submittedName>
        <fullName evidence="3">Glycosyltransferase family 4 protein</fullName>
    </submittedName>
</protein>
<keyword evidence="4" id="KW-1185">Reference proteome</keyword>
<dbReference type="InterPro" id="IPR050194">
    <property type="entry name" value="Glycosyltransferase_grp1"/>
</dbReference>
<dbReference type="Pfam" id="PF00534">
    <property type="entry name" value="Glycos_transf_1"/>
    <property type="match status" value="1"/>
</dbReference>
<dbReference type="CDD" id="cd03804">
    <property type="entry name" value="GT4_WbaZ-like"/>
    <property type="match status" value="1"/>
</dbReference>
<comment type="caution">
    <text evidence="3">The sequence shown here is derived from an EMBL/GenBank/DDBJ whole genome shotgun (WGS) entry which is preliminary data.</text>
</comment>
<dbReference type="AlphaFoldDB" id="A0A3M9MR75"/>
<dbReference type="Gene3D" id="3.40.50.2000">
    <property type="entry name" value="Glycogen Phosphorylase B"/>
    <property type="match status" value="2"/>
</dbReference>
<feature type="domain" description="Glycosyltransferase subfamily 4-like N-terminal" evidence="2">
    <location>
        <begin position="14"/>
        <end position="191"/>
    </location>
</feature>
<keyword evidence="3" id="KW-0808">Transferase</keyword>
<dbReference type="PANTHER" id="PTHR45947:SF3">
    <property type="entry name" value="SULFOQUINOVOSYL TRANSFERASE SQD2"/>
    <property type="match status" value="1"/>
</dbReference>
<dbReference type="Proteomes" id="UP000271010">
    <property type="component" value="Unassembled WGS sequence"/>
</dbReference>
<dbReference type="InterPro" id="IPR001296">
    <property type="entry name" value="Glyco_trans_1"/>
</dbReference>
<dbReference type="GO" id="GO:0016757">
    <property type="term" value="F:glycosyltransferase activity"/>
    <property type="evidence" value="ECO:0007669"/>
    <property type="project" value="InterPro"/>
</dbReference>
<evidence type="ECO:0000259" key="1">
    <source>
        <dbReference type="Pfam" id="PF00534"/>
    </source>
</evidence>
<feature type="domain" description="Glycosyl transferase family 1" evidence="1">
    <location>
        <begin position="197"/>
        <end position="332"/>
    </location>
</feature>
<sequence length="371" mass="42559">MKVAIVHEWFVDYSGSERVVEQLLQVYPHADLFAVIDFMPQPLQQHIQHKSVTTTFIQKLPFARNHYRNYLFLMPLAIEQLDVSSYDVVISSSHAVAKGVLTHASQLHICYCHSPARYAWDLYHQYLNETGLRSSFKGFLAKLVLHRFRNWDAASAQRVDFFIANSKYIGRRIKKNYGKDSVVIYPPVAIENYALSPAKGDYYFTASRMVPYKRIDLIVEAFSAMPDKKLIVIGEGPDFEKVKELAGANVTLLGYQPYDVLRTHMQQARAFVFAAEEDFGITPVEAQACGTPVIALAKGGALETVTSETGVFFDTQDKNSIIEAVQRFEEKESSFNPQLIRKSVEKFNQIRFRDELRQFVMEKYHEFRQSL</sequence>
<dbReference type="PANTHER" id="PTHR45947">
    <property type="entry name" value="SULFOQUINOVOSYL TRANSFERASE SQD2"/>
    <property type="match status" value="1"/>
</dbReference>